<feature type="transmembrane region" description="Helical" evidence="8">
    <location>
        <begin position="355"/>
        <end position="375"/>
    </location>
</feature>
<keyword evidence="8" id="KW-0812">Transmembrane</keyword>
<evidence type="ECO:0000256" key="3">
    <source>
        <dbReference type="ARBA" id="ARBA00022741"/>
    </source>
</evidence>
<keyword evidence="2" id="KW-0808">Transferase</keyword>
<dbReference type="AlphaFoldDB" id="A0A841UYZ4"/>
<feature type="region of interest" description="Disordered" evidence="7">
    <location>
        <begin position="321"/>
        <end position="345"/>
    </location>
</feature>
<keyword evidence="3 6" id="KW-0547">Nucleotide-binding</keyword>
<evidence type="ECO:0000259" key="9">
    <source>
        <dbReference type="PROSITE" id="PS50011"/>
    </source>
</evidence>
<feature type="binding site" evidence="6">
    <location>
        <position position="43"/>
    </location>
    <ligand>
        <name>ATP</name>
        <dbReference type="ChEBI" id="CHEBI:30616"/>
    </ligand>
</feature>
<evidence type="ECO:0000256" key="4">
    <source>
        <dbReference type="ARBA" id="ARBA00022777"/>
    </source>
</evidence>
<dbReference type="SUPFAM" id="SSF56112">
    <property type="entry name" value="Protein kinase-like (PK-like)"/>
    <property type="match status" value="1"/>
</dbReference>
<dbReference type="RefSeq" id="WP_185240146.1">
    <property type="nucleotide sequence ID" value="NZ_JACEGC010000070.1"/>
</dbReference>
<feature type="domain" description="Protein kinase" evidence="9">
    <location>
        <begin position="14"/>
        <end position="275"/>
    </location>
</feature>
<feature type="transmembrane region" description="Helical" evidence="8">
    <location>
        <begin position="381"/>
        <end position="399"/>
    </location>
</feature>
<dbReference type="CDD" id="cd14014">
    <property type="entry name" value="STKc_PknB_like"/>
    <property type="match status" value="1"/>
</dbReference>
<keyword evidence="5 6" id="KW-0067">ATP-binding</keyword>
<dbReference type="PROSITE" id="PS50011">
    <property type="entry name" value="PROTEIN_KINASE_DOM"/>
    <property type="match status" value="1"/>
</dbReference>
<dbReference type="Gene3D" id="1.10.510.10">
    <property type="entry name" value="Transferase(Phosphotransferase) domain 1"/>
    <property type="match status" value="1"/>
</dbReference>
<dbReference type="InterPro" id="IPR017441">
    <property type="entry name" value="Protein_kinase_ATP_BS"/>
</dbReference>
<dbReference type="Gene3D" id="3.30.200.20">
    <property type="entry name" value="Phosphorylase Kinase, domain 1"/>
    <property type="match status" value="1"/>
</dbReference>
<dbReference type="Pfam" id="PF00069">
    <property type="entry name" value="Pkinase"/>
    <property type="match status" value="1"/>
</dbReference>
<dbReference type="EC" id="2.7.11.1" evidence="1"/>
<comment type="caution">
    <text evidence="10">The sequence shown here is derived from an EMBL/GenBank/DDBJ whole genome shotgun (WGS) entry which is preliminary data.</text>
</comment>
<gene>
    <name evidence="10" type="ORF">H0901_14080</name>
</gene>
<dbReference type="GO" id="GO:0005524">
    <property type="term" value="F:ATP binding"/>
    <property type="evidence" value="ECO:0007669"/>
    <property type="project" value="UniProtKB-UniRule"/>
</dbReference>
<keyword evidence="4 10" id="KW-0418">Kinase</keyword>
<dbReference type="EMBL" id="JACEGC010000070">
    <property type="protein sequence ID" value="MBC1196353.1"/>
    <property type="molecule type" value="Genomic_DNA"/>
</dbReference>
<dbReference type="PANTHER" id="PTHR43289">
    <property type="entry name" value="MITOGEN-ACTIVATED PROTEIN KINASE KINASE KINASE 20-RELATED"/>
    <property type="match status" value="1"/>
</dbReference>
<dbReference type="PANTHER" id="PTHR43289:SF6">
    <property type="entry name" value="SERINE_THREONINE-PROTEIN KINASE NEKL-3"/>
    <property type="match status" value="1"/>
</dbReference>
<evidence type="ECO:0000256" key="8">
    <source>
        <dbReference type="SAM" id="Phobius"/>
    </source>
</evidence>
<keyword evidence="8" id="KW-0472">Membrane</keyword>
<accession>A0A841UYZ4</accession>
<evidence type="ECO:0000256" key="2">
    <source>
        <dbReference type="ARBA" id="ARBA00022679"/>
    </source>
</evidence>
<sequence length="538" mass="59912">MVWQAGQLLHNGKYEILEVLGRGGFGLTYKARHRQLIMEVVIKTPDILQKRDTEYEDYVRQFEAEGRKLAKFSQTPHAHIVRISDFFTEGQVPCLVMDFIQGQTLMERVKTQGKLSEAECLKYIRQIGSALEVVHQAGMVHRDAHPGNIMIQPNGNAILIDFGIAKEIIPAGSSSTDYAANPSFAPYEQVYKGSKANRQPSVDIYALAASFYYAVTGQKPTPSMERRLDNRPLTSPKEINPNLSDHLNKAITLGMALEKENRPQSMSDWLQQLELPPPPVEEKYRREIVNIPPAVEEKYPQETVNIPPAVEEKYPQEIVNPPRSVKLPKEPEAAKSTPKFNPKSAQNSVLGKRKYIPWELVMSSFALFINGYILGFNQAPLEQTALAVFGVVVGVCVVGESDNNPSSGSALLLLGSSICSWFGSSAIFLTLGSIGGWREGWTMGIHSTYFFTLDERLMPFVSSILSYFFAIIVSLIGVLIGGGSILFLAMLWLGSLLSLVEEKYDVWDRRFYFLFVAGTNLSGLAIGWLLAFLLHSKG</sequence>
<evidence type="ECO:0000256" key="1">
    <source>
        <dbReference type="ARBA" id="ARBA00012513"/>
    </source>
</evidence>
<keyword evidence="8" id="KW-1133">Transmembrane helix</keyword>
<reference evidence="10 11" key="1">
    <citation type="submission" date="2020-07" db="EMBL/GenBank/DDBJ databases">
        <title>Genomes of two Microcystis aeruginosa (Cyanobacteria) strains from Florida (USA) with disparate toxicogenic potential.</title>
        <authorList>
            <person name="Lefler F.W."/>
            <person name="Barbosa M."/>
            <person name="Berthold D.E."/>
            <person name="Laughinghouse H.D. IV."/>
        </authorList>
    </citation>
    <scope>NUCLEOTIDE SEQUENCE [LARGE SCALE GENOMIC DNA]</scope>
    <source>
        <strain evidence="10 11">BLCCF158</strain>
    </source>
</reference>
<feature type="transmembrane region" description="Helical" evidence="8">
    <location>
        <begin position="467"/>
        <end position="500"/>
    </location>
</feature>
<dbReference type="InterPro" id="IPR011009">
    <property type="entry name" value="Kinase-like_dom_sf"/>
</dbReference>
<evidence type="ECO:0000256" key="7">
    <source>
        <dbReference type="SAM" id="MobiDB-lite"/>
    </source>
</evidence>
<evidence type="ECO:0000313" key="11">
    <source>
        <dbReference type="Proteomes" id="UP000525432"/>
    </source>
</evidence>
<dbReference type="InterPro" id="IPR000719">
    <property type="entry name" value="Prot_kinase_dom"/>
</dbReference>
<dbReference type="Proteomes" id="UP000525432">
    <property type="component" value="Unassembled WGS sequence"/>
</dbReference>
<name>A0A841UYZ4_MICAE</name>
<proteinExistence type="predicted"/>
<dbReference type="GO" id="GO:0004674">
    <property type="term" value="F:protein serine/threonine kinase activity"/>
    <property type="evidence" value="ECO:0007669"/>
    <property type="project" value="UniProtKB-EC"/>
</dbReference>
<evidence type="ECO:0000256" key="5">
    <source>
        <dbReference type="ARBA" id="ARBA00022840"/>
    </source>
</evidence>
<dbReference type="PROSITE" id="PS00107">
    <property type="entry name" value="PROTEIN_KINASE_ATP"/>
    <property type="match status" value="1"/>
</dbReference>
<protein>
    <recommendedName>
        <fullName evidence="1">non-specific serine/threonine protein kinase</fullName>
        <ecNumber evidence="1">2.7.11.1</ecNumber>
    </recommendedName>
</protein>
<evidence type="ECO:0000313" key="10">
    <source>
        <dbReference type="EMBL" id="MBC1196353.1"/>
    </source>
</evidence>
<organism evidence="10 11">
    <name type="scientific">Microcystis aeruginosa BLCC-F158</name>
    <dbReference type="NCBI Taxonomy" id="2755316"/>
    <lineage>
        <taxon>Bacteria</taxon>
        <taxon>Bacillati</taxon>
        <taxon>Cyanobacteriota</taxon>
        <taxon>Cyanophyceae</taxon>
        <taxon>Oscillatoriophycideae</taxon>
        <taxon>Chroococcales</taxon>
        <taxon>Microcystaceae</taxon>
        <taxon>Microcystis</taxon>
    </lineage>
</organism>
<feature type="transmembrane region" description="Helical" evidence="8">
    <location>
        <begin position="411"/>
        <end position="434"/>
    </location>
</feature>
<feature type="transmembrane region" description="Helical" evidence="8">
    <location>
        <begin position="512"/>
        <end position="534"/>
    </location>
</feature>
<evidence type="ECO:0000256" key="6">
    <source>
        <dbReference type="PROSITE-ProRule" id="PRU10141"/>
    </source>
</evidence>